<feature type="transmembrane region" description="Helical" evidence="5">
    <location>
        <begin position="167"/>
        <end position="184"/>
    </location>
</feature>
<evidence type="ECO:0000256" key="2">
    <source>
        <dbReference type="ARBA" id="ARBA00022692"/>
    </source>
</evidence>
<feature type="transmembrane region" description="Helical" evidence="5">
    <location>
        <begin position="92"/>
        <end position="117"/>
    </location>
</feature>
<evidence type="ECO:0000313" key="8">
    <source>
        <dbReference type="Proteomes" id="UP000190135"/>
    </source>
</evidence>
<evidence type="ECO:0000256" key="3">
    <source>
        <dbReference type="ARBA" id="ARBA00022989"/>
    </source>
</evidence>
<dbReference type="InterPro" id="IPR004712">
    <property type="entry name" value="Na+/H+_antiporter_fungi"/>
</dbReference>
<evidence type="ECO:0000313" key="7">
    <source>
        <dbReference type="EMBL" id="SKA26083.1"/>
    </source>
</evidence>
<name>A0A1T4SCY1_9HYPH</name>
<feature type="transmembrane region" description="Helical" evidence="5">
    <location>
        <begin position="254"/>
        <end position="272"/>
    </location>
</feature>
<dbReference type="GO" id="GO:0120029">
    <property type="term" value="P:proton export across plasma membrane"/>
    <property type="evidence" value="ECO:0007669"/>
    <property type="project" value="InterPro"/>
</dbReference>
<keyword evidence="4 5" id="KW-0472">Membrane</keyword>
<dbReference type="GO" id="GO:0005886">
    <property type="term" value="C:plasma membrane"/>
    <property type="evidence" value="ECO:0007669"/>
    <property type="project" value="InterPro"/>
</dbReference>
<sequence>MGLEAFHGFVFVAAATIWALSLSTKTLKAYIAPPLVVVAIGILYRLLIGRIASQEELLSLLESISWFAVGFGVMSIALRLRRADIRSLLPSGSVIVLVAMIGMWTVSSAIIMALFGLPLLKAAVVGAVVTPTDPVVASSIVTGPFAEAHIPARLRQMLSFESGANDGLAFPFLFLPLLLIQKGSAGWHEWLVDVDLWKIVGAGLIALVLGYGAGRLADMAKARGEIGERSLMLASLTLTAAVLGFMKLIDTDSIWAAFLAGLVFTSVLGKDVREAADEFQEGGNNLMMVPALLLFAMALPFDDWARMSVPAIACIALILLLRRLPVIAVLFAFLRAPRGEAAPSEEQQERESVDGRPFRARRDFWFYGWFGPIGLSAVFYGATVHRELGDPQLWAITSLLVTGSILVHGLTAAPFTRWYGRAADKEAER</sequence>
<feature type="transmembrane region" description="Helical" evidence="5">
    <location>
        <begin position="60"/>
        <end position="80"/>
    </location>
</feature>
<feature type="transmembrane region" description="Helical" evidence="5">
    <location>
        <begin position="307"/>
        <end position="334"/>
    </location>
</feature>
<protein>
    <submittedName>
        <fullName evidence="7">Sodium/proton antiporter, CPA1 family</fullName>
    </submittedName>
</protein>
<feature type="domain" description="Cation/H+ exchanger transmembrane" evidence="6">
    <location>
        <begin position="17"/>
        <end position="418"/>
    </location>
</feature>
<dbReference type="PANTHER" id="PTHR31382:SF1">
    <property type="entry name" value="SODIUM ION_PROTON EXCHANGER (EUROFUNG)"/>
    <property type="match status" value="1"/>
</dbReference>
<dbReference type="InterPro" id="IPR006153">
    <property type="entry name" value="Cation/H_exchanger_TM"/>
</dbReference>
<dbReference type="GO" id="GO:0042391">
    <property type="term" value="P:regulation of membrane potential"/>
    <property type="evidence" value="ECO:0007669"/>
    <property type="project" value="InterPro"/>
</dbReference>
<feature type="transmembrane region" description="Helical" evidence="5">
    <location>
        <begin position="29"/>
        <end position="48"/>
    </location>
</feature>
<dbReference type="STRING" id="1365950.SAMN05428963_11035"/>
<dbReference type="GO" id="GO:0015385">
    <property type="term" value="F:sodium:proton antiporter activity"/>
    <property type="evidence" value="ECO:0007669"/>
    <property type="project" value="InterPro"/>
</dbReference>
<feature type="transmembrane region" description="Helical" evidence="5">
    <location>
        <begin position="284"/>
        <end position="301"/>
    </location>
</feature>
<keyword evidence="8" id="KW-1185">Reference proteome</keyword>
<evidence type="ECO:0000256" key="4">
    <source>
        <dbReference type="ARBA" id="ARBA00023136"/>
    </source>
</evidence>
<accession>A0A1T4SCY1</accession>
<reference evidence="7 8" key="1">
    <citation type="submission" date="2017-02" db="EMBL/GenBank/DDBJ databases">
        <authorList>
            <person name="Peterson S.W."/>
        </authorList>
    </citation>
    <scope>NUCLEOTIDE SEQUENCE [LARGE SCALE GENOMIC DNA]</scope>
    <source>
        <strain evidence="7 8">USBA 369</strain>
    </source>
</reference>
<evidence type="ECO:0000259" key="6">
    <source>
        <dbReference type="Pfam" id="PF00999"/>
    </source>
</evidence>
<feature type="transmembrane region" description="Helical" evidence="5">
    <location>
        <begin position="123"/>
        <end position="146"/>
    </location>
</feature>
<evidence type="ECO:0000256" key="5">
    <source>
        <dbReference type="SAM" id="Phobius"/>
    </source>
</evidence>
<dbReference type="PANTHER" id="PTHR31382">
    <property type="entry name" value="NA(+)/H(+) ANTIPORTER"/>
    <property type="match status" value="1"/>
</dbReference>
<feature type="transmembrane region" description="Helical" evidence="5">
    <location>
        <begin position="196"/>
        <end position="217"/>
    </location>
</feature>
<keyword evidence="3 5" id="KW-1133">Transmembrane helix</keyword>
<dbReference type="EMBL" id="FUXL01000010">
    <property type="protein sequence ID" value="SKA26083.1"/>
    <property type="molecule type" value="Genomic_DNA"/>
</dbReference>
<dbReference type="OrthoDB" id="9810860at2"/>
<proteinExistence type="predicted"/>
<dbReference type="RefSeq" id="WP_078709146.1">
    <property type="nucleotide sequence ID" value="NZ_FUXL01000010.1"/>
</dbReference>
<keyword evidence="2 5" id="KW-0812">Transmembrane</keyword>
<comment type="subcellular location">
    <subcellularLocation>
        <location evidence="1">Membrane</location>
        <topology evidence="1">Multi-pass membrane protein</topology>
    </subcellularLocation>
</comment>
<organism evidence="7 8">
    <name type="scientific">Consotaella salsifontis</name>
    <dbReference type="NCBI Taxonomy" id="1365950"/>
    <lineage>
        <taxon>Bacteria</taxon>
        <taxon>Pseudomonadati</taxon>
        <taxon>Pseudomonadota</taxon>
        <taxon>Alphaproteobacteria</taxon>
        <taxon>Hyphomicrobiales</taxon>
        <taxon>Aurantimonadaceae</taxon>
        <taxon>Consotaella</taxon>
    </lineage>
</organism>
<feature type="transmembrane region" description="Helical" evidence="5">
    <location>
        <begin position="6"/>
        <end position="22"/>
    </location>
</feature>
<feature type="transmembrane region" description="Helical" evidence="5">
    <location>
        <begin position="364"/>
        <end position="382"/>
    </location>
</feature>
<dbReference type="Pfam" id="PF00999">
    <property type="entry name" value="Na_H_Exchanger"/>
    <property type="match status" value="1"/>
</dbReference>
<feature type="transmembrane region" description="Helical" evidence="5">
    <location>
        <begin position="394"/>
        <end position="415"/>
    </location>
</feature>
<dbReference type="AlphaFoldDB" id="A0A1T4SCY1"/>
<feature type="transmembrane region" description="Helical" evidence="5">
    <location>
        <begin position="229"/>
        <end position="248"/>
    </location>
</feature>
<gene>
    <name evidence="7" type="ORF">SAMN05428963_11035</name>
</gene>
<dbReference type="Proteomes" id="UP000190135">
    <property type="component" value="Unassembled WGS sequence"/>
</dbReference>
<evidence type="ECO:0000256" key="1">
    <source>
        <dbReference type="ARBA" id="ARBA00004141"/>
    </source>
</evidence>
<dbReference type="GO" id="GO:0036376">
    <property type="term" value="P:sodium ion export across plasma membrane"/>
    <property type="evidence" value="ECO:0007669"/>
    <property type="project" value="InterPro"/>
</dbReference>